<dbReference type="InterPro" id="IPR017926">
    <property type="entry name" value="GATASE"/>
</dbReference>
<dbReference type="EMBL" id="CP019454">
    <property type="protein sequence ID" value="AUW94483.1"/>
    <property type="molecule type" value="Genomic_DNA"/>
</dbReference>
<keyword evidence="4" id="KW-1185">Reference proteome</keyword>
<reference evidence="3 4" key="1">
    <citation type="journal article" date="2019" name="Sci. Rep.">
        <title>Sulfobacillus thermotolerans: new insights into resistance and metabolic capacities of acidophilic chemolithotrophs.</title>
        <authorList>
            <person name="Panyushkina A.E."/>
            <person name="Babenko V.V."/>
            <person name="Nikitina A.S."/>
            <person name="Selezneva O.V."/>
            <person name="Tsaplina I.A."/>
            <person name="Letarova M.A."/>
            <person name="Kostryukova E.S."/>
            <person name="Letarov A.V."/>
        </authorList>
    </citation>
    <scope>NUCLEOTIDE SEQUENCE [LARGE SCALE GENOMIC DNA]</scope>
    <source>
        <strain evidence="3 4">Kr1</strain>
    </source>
</reference>
<dbReference type="PRINTS" id="PR00097">
    <property type="entry name" value="ANTSNTHASEII"/>
</dbReference>
<keyword evidence="1" id="KW-0315">Glutamine amidotransferase</keyword>
<dbReference type="InterPro" id="IPR006221">
    <property type="entry name" value="TrpG/PapA_dom"/>
</dbReference>
<name>A0ABN5H1B8_9FIRM</name>
<dbReference type="Gene3D" id="3.40.50.880">
    <property type="match status" value="1"/>
</dbReference>
<proteinExistence type="predicted"/>
<protein>
    <submittedName>
        <fullName evidence="3">Anthranilate/aminodeoxychorismate synthase component II</fullName>
    </submittedName>
</protein>
<evidence type="ECO:0000313" key="3">
    <source>
        <dbReference type="EMBL" id="AUW94483.1"/>
    </source>
</evidence>
<dbReference type="PANTHER" id="PTHR43418">
    <property type="entry name" value="MULTIFUNCTIONAL TRYPTOPHAN BIOSYNTHESIS PROTEIN-RELATED"/>
    <property type="match status" value="1"/>
</dbReference>
<dbReference type="CDD" id="cd01743">
    <property type="entry name" value="GATase1_Anthranilate_Synthase"/>
    <property type="match status" value="1"/>
</dbReference>
<dbReference type="InterPro" id="IPR029062">
    <property type="entry name" value="Class_I_gatase-like"/>
</dbReference>
<dbReference type="PROSITE" id="PS51273">
    <property type="entry name" value="GATASE_TYPE_1"/>
    <property type="match status" value="1"/>
</dbReference>
<organism evidence="3 4">
    <name type="scientific">Sulfobacillus thermotolerans</name>
    <dbReference type="NCBI Taxonomy" id="338644"/>
    <lineage>
        <taxon>Bacteria</taxon>
        <taxon>Bacillati</taxon>
        <taxon>Bacillota</taxon>
        <taxon>Clostridia</taxon>
        <taxon>Eubacteriales</taxon>
        <taxon>Clostridiales Family XVII. Incertae Sedis</taxon>
        <taxon>Sulfobacillus</taxon>
    </lineage>
</organism>
<dbReference type="InterPro" id="IPR050472">
    <property type="entry name" value="Anth_synth/Amidotransfase"/>
</dbReference>
<feature type="domain" description="Glutamine amidotransferase" evidence="2">
    <location>
        <begin position="3"/>
        <end position="185"/>
    </location>
</feature>
<evidence type="ECO:0000259" key="2">
    <source>
        <dbReference type="Pfam" id="PF00117"/>
    </source>
</evidence>
<accession>A0ABN5H1B8</accession>
<dbReference type="SUPFAM" id="SSF52317">
    <property type="entry name" value="Class I glutamine amidotransferase-like"/>
    <property type="match status" value="1"/>
</dbReference>
<sequence>MIVVLDNYDSFTYNLVQYLGMLGQDLQVIRNDALGVDDIAAMHPDRIVLSPGPGRPEDAGIMIEVIRQLGMSTPILGVCLGHQGIAYAFGGSVEPAVRLMHGKDDEVFHNGQGIFEGLPQGFRAGRYHSLAVSVEGVSDLEVTATSADGTIMGIRHRHFPIYGIQFHPESILTPQGFDILQNFVQNVPSLAESATVQGDHANG</sequence>
<dbReference type="PANTHER" id="PTHR43418:SF4">
    <property type="entry name" value="MULTIFUNCTIONAL TRYPTOPHAN BIOSYNTHESIS PROTEIN"/>
    <property type="match status" value="1"/>
</dbReference>
<dbReference type="PRINTS" id="PR00099">
    <property type="entry name" value="CPSGATASE"/>
</dbReference>
<dbReference type="Proteomes" id="UP000325292">
    <property type="component" value="Chromosome"/>
</dbReference>
<evidence type="ECO:0000256" key="1">
    <source>
        <dbReference type="ARBA" id="ARBA00022962"/>
    </source>
</evidence>
<dbReference type="Pfam" id="PF00117">
    <property type="entry name" value="GATase"/>
    <property type="match status" value="1"/>
</dbReference>
<dbReference type="NCBIfam" id="TIGR00566">
    <property type="entry name" value="trpG_papA"/>
    <property type="match status" value="1"/>
</dbReference>
<dbReference type="PRINTS" id="PR00096">
    <property type="entry name" value="GATASE"/>
</dbReference>
<gene>
    <name evidence="3" type="ORF">BXT84_11465</name>
</gene>
<evidence type="ECO:0000313" key="4">
    <source>
        <dbReference type="Proteomes" id="UP000325292"/>
    </source>
</evidence>